<dbReference type="InterPro" id="IPR036291">
    <property type="entry name" value="NAD(P)-bd_dom_sf"/>
</dbReference>
<dbReference type="SUPFAM" id="SSF51735">
    <property type="entry name" value="NAD(P)-binding Rossmann-fold domains"/>
    <property type="match status" value="1"/>
</dbReference>
<evidence type="ECO:0008006" key="6">
    <source>
        <dbReference type="Google" id="ProtNLM"/>
    </source>
</evidence>
<name>A0ABR4GFB5_9EURO</name>
<dbReference type="InterPro" id="IPR002347">
    <property type="entry name" value="SDR_fam"/>
</dbReference>
<dbReference type="Pfam" id="PF13561">
    <property type="entry name" value="adh_short_C2"/>
    <property type="match status" value="1"/>
</dbReference>
<comment type="caution">
    <text evidence="4">The sequence shown here is derived from an EMBL/GenBank/DDBJ whole genome shotgun (WGS) entry which is preliminary data.</text>
</comment>
<dbReference type="PANTHER" id="PTHR42760">
    <property type="entry name" value="SHORT-CHAIN DEHYDROGENASES/REDUCTASES FAMILY MEMBER"/>
    <property type="match status" value="1"/>
</dbReference>
<dbReference type="EMBL" id="JBFTWV010000017">
    <property type="protein sequence ID" value="KAL2797738.1"/>
    <property type="molecule type" value="Genomic_DNA"/>
</dbReference>
<evidence type="ECO:0000256" key="1">
    <source>
        <dbReference type="ARBA" id="ARBA00006484"/>
    </source>
</evidence>
<protein>
    <recommendedName>
        <fullName evidence="6">Short-chain dehydrogenase</fullName>
    </recommendedName>
</protein>
<evidence type="ECO:0000313" key="4">
    <source>
        <dbReference type="EMBL" id="KAL2797738.1"/>
    </source>
</evidence>
<evidence type="ECO:0000313" key="5">
    <source>
        <dbReference type="Proteomes" id="UP001610563"/>
    </source>
</evidence>
<reference evidence="4 5" key="1">
    <citation type="submission" date="2024-07" db="EMBL/GenBank/DDBJ databases">
        <title>Section-level genome sequencing and comparative genomics of Aspergillus sections Usti and Cavernicolus.</title>
        <authorList>
            <consortium name="Lawrence Berkeley National Laboratory"/>
            <person name="Nybo J.L."/>
            <person name="Vesth T.C."/>
            <person name="Theobald S."/>
            <person name="Frisvad J.C."/>
            <person name="Larsen T.O."/>
            <person name="Kjaerboelling I."/>
            <person name="Rothschild-Mancinelli K."/>
            <person name="Lyhne E.K."/>
            <person name="Kogle M.E."/>
            <person name="Barry K."/>
            <person name="Clum A."/>
            <person name="Na H."/>
            <person name="Ledsgaard L."/>
            <person name="Lin J."/>
            <person name="Lipzen A."/>
            <person name="Kuo A."/>
            <person name="Riley R."/>
            <person name="Mondo S."/>
            <person name="Labutti K."/>
            <person name="Haridas S."/>
            <person name="Pangalinan J."/>
            <person name="Salamov A.A."/>
            <person name="Simmons B.A."/>
            <person name="Magnuson J.K."/>
            <person name="Chen J."/>
            <person name="Drula E."/>
            <person name="Henrissat B."/>
            <person name="Wiebenga A."/>
            <person name="Lubbers R.J."/>
            <person name="Gomes A.C."/>
            <person name="Makela M.R."/>
            <person name="Stajich J."/>
            <person name="Grigoriev I.V."/>
            <person name="Mortensen U.H."/>
            <person name="De Vries R.P."/>
            <person name="Baker S.E."/>
            <person name="Andersen M.R."/>
        </authorList>
    </citation>
    <scope>NUCLEOTIDE SEQUENCE [LARGE SCALE GENOMIC DNA]</scope>
    <source>
        <strain evidence="4 5">CBS 209.92</strain>
    </source>
</reference>
<dbReference type="PRINTS" id="PR00080">
    <property type="entry name" value="SDRFAMILY"/>
</dbReference>
<gene>
    <name evidence="4" type="ORF">BJX66DRAFT_323191</name>
</gene>
<dbReference type="PANTHER" id="PTHR42760:SF83">
    <property type="entry name" value="(3R)-3-HYDROXYACYL-COA DEHYDROGENASE"/>
    <property type="match status" value="1"/>
</dbReference>
<organism evidence="4 5">
    <name type="scientific">Aspergillus keveii</name>
    <dbReference type="NCBI Taxonomy" id="714993"/>
    <lineage>
        <taxon>Eukaryota</taxon>
        <taxon>Fungi</taxon>
        <taxon>Dikarya</taxon>
        <taxon>Ascomycota</taxon>
        <taxon>Pezizomycotina</taxon>
        <taxon>Eurotiomycetes</taxon>
        <taxon>Eurotiomycetidae</taxon>
        <taxon>Eurotiales</taxon>
        <taxon>Aspergillaceae</taxon>
        <taxon>Aspergillus</taxon>
        <taxon>Aspergillus subgen. Nidulantes</taxon>
    </lineage>
</organism>
<comment type="similarity">
    <text evidence="1">Belongs to the short-chain dehydrogenases/reductases (SDR) family.</text>
</comment>
<proteinExistence type="inferred from homology"/>
<dbReference type="Gene3D" id="3.40.50.720">
    <property type="entry name" value="NAD(P)-binding Rossmann-like Domain"/>
    <property type="match status" value="1"/>
</dbReference>
<evidence type="ECO:0000256" key="3">
    <source>
        <dbReference type="ARBA" id="ARBA00023002"/>
    </source>
</evidence>
<dbReference type="PRINTS" id="PR00081">
    <property type="entry name" value="GDHRDH"/>
</dbReference>
<evidence type="ECO:0000256" key="2">
    <source>
        <dbReference type="ARBA" id="ARBA00022857"/>
    </source>
</evidence>
<keyword evidence="3" id="KW-0560">Oxidoreductase</keyword>
<dbReference type="CDD" id="cd05233">
    <property type="entry name" value="SDR_c"/>
    <property type="match status" value="1"/>
</dbReference>
<dbReference type="Proteomes" id="UP001610563">
    <property type="component" value="Unassembled WGS sequence"/>
</dbReference>
<keyword evidence="2" id="KW-0521">NADP</keyword>
<accession>A0ABR4GFB5</accession>
<sequence>MATLPAWNILKGKTAAITGGTTGIGRSIALEFIRQGCNVAINHLGLPKDEHLRHSLLAEVESLHKDGFSAGQVLELAGDVTDPQTSKDLVQAAVNQWGRLNIFVANAGIFKQAEFLDLLKQSLDVNVQGAFYSCQAAARQVVEQGEGGSIIAISSVSALVGGGLQTHYTPTKAAVLSLMQSMAISLGKHRIRCNALLPGTINTQLADHDMKNPTKKAYLEGRIPLGRIGDPEDMAGPAVFLASEHMSRYVNGSGLLADGGMFSNLQ</sequence>
<keyword evidence="5" id="KW-1185">Reference proteome</keyword>